<evidence type="ECO:0000313" key="2">
    <source>
        <dbReference type="Proteomes" id="UP000281553"/>
    </source>
</evidence>
<dbReference type="OrthoDB" id="10444703at2759"/>
<name>A0A3P7MPQ1_DIBLA</name>
<dbReference type="AlphaFoldDB" id="A0A3P7MPQ1"/>
<sequence>MCCRPRVYDLTQQKNHAFAFDTAKVLARANDKIARLLLESWSSTGTLNRAMDLHPAYRALRTRLESG</sequence>
<protein>
    <submittedName>
        <fullName evidence="1">Uncharacterized protein</fullName>
    </submittedName>
</protein>
<accession>A0A3P7MPQ1</accession>
<dbReference type="Proteomes" id="UP000281553">
    <property type="component" value="Unassembled WGS sequence"/>
</dbReference>
<dbReference type="EMBL" id="UYRU01081152">
    <property type="protein sequence ID" value="VDN31665.1"/>
    <property type="molecule type" value="Genomic_DNA"/>
</dbReference>
<organism evidence="1 2">
    <name type="scientific">Dibothriocephalus latus</name>
    <name type="common">Fish tapeworm</name>
    <name type="synonym">Diphyllobothrium latum</name>
    <dbReference type="NCBI Taxonomy" id="60516"/>
    <lineage>
        <taxon>Eukaryota</taxon>
        <taxon>Metazoa</taxon>
        <taxon>Spiralia</taxon>
        <taxon>Lophotrochozoa</taxon>
        <taxon>Platyhelminthes</taxon>
        <taxon>Cestoda</taxon>
        <taxon>Eucestoda</taxon>
        <taxon>Diphyllobothriidea</taxon>
        <taxon>Diphyllobothriidae</taxon>
        <taxon>Dibothriocephalus</taxon>
    </lineage>
</organism>
<evidence type="ECO:0000313" key="1">
    <source>
        <dbReference type="EMBL" id="VDN31665.1"/>
    </source>
</evidence>
<keyword evidence="2" id="KW-1185">Reference proteome</keyword>
<gene>
    <name evidence="1" type="ORF">DILT_LOCUS15804</name>
</gene>
<proteinExistence type="predicted"/>
<reference evidence="1 2" key="1">
    <citation type="submission" date="2018-11" db="EMBL/GenBank/DDBJ databases">
        <authorList>
            <consortium name="Pathogen Informatics"/>
        </authorList>
    </citation>
    <scope>NUCLEOTIDE SEQUENCE [LARGE SCALE GENOMIC DNA]</scope>
</reference>